<dbReference type="EMBL" id="LR797524">
    <property type="protein sequence ID" value="CAB4222883.1"/>
    <property type="molecule type" value="Genomic_DNA"/>
</dbReference>
<evidence type="ECO:0000256" key="1">
    <source>
        <dbReference type="SAM" id="Coils"/>
    </source>
</evidence>
<gene>
    <name evidence="2" type="ORF">UFOVP1660_6</name>
</gene>
<sequence>MIISHHQAVYRILKDKYGITSSSIIGDEKAFVVKVLEDVIKTQDDFTTKELEDVKLLIAKEIENAEKNAEADKAALLAKLGITADEAKLLLS</sequence>
<accession>A0A6J5T592</accession>
<organism evidence="2">
    <name type="scientific">uncultured Caudovirales phage</name>
    <dbReference type="NCBI Taxonomy" id="2100421"/>
    <lineage>
        <taxon>Viruses</taxon>
        <taxon>Duplodnaviria</taxon>
        <taxon>Heunggongvirae</taxon>
        <taxon>Uroviricota</taxon>
        <taxon>Caudoviricetes</taxon>
        <taxon>Peduoviridae</taxon>
        <taxon>Maltschvirus</taxon>
        <taxon>Maltschvirus maltsch</taxon>
    </lineage>
</organism>
<evidence type="ECO:0000313" key="2">
    <source>
        <dbReference type="EMBL" id="CAB4222883.1"/>
    </source>
</evidence>
<keyword evidence="1" id="KW-0175">Coiled coil</keyword>
<proteinExistence type="predicted"/>
<name>A0A6J5T592_9CAUD</name>
<reference evidence="2" key="1">
    <citation type="submission" date="2020-05" db="EMBL/GenBank/DDBJ databases">
        <authorList>
            <person name="Chiriac C."/>
            <person name="Salcher M."/>
            <person name="Ghai R."/>
            <person name="Kavagutti S V."/>
        </authorList>
    </citation>
    <scope>NUCLEOTIDE SEQUENCE</scope>
</reference>
<feature type="coiled-coil region" evidence="1">
    <location>
        <begin position="48"/>
        <end position="79"/>
    </location>
</feature>
<protein>
    <submittedName>
        <fullName evidence="2">Uncharacterized protein</fullName>
    </submittedName>
</protein>